<dbReference type="SUPFAM" id="SSF55073">
    <property type="entry name" value="Nucleotide cyclase"/>
    <property type="match status" value="1"/>
</dbReference>
<dbReference type="Gene3D" id="3.20.20.450">
    <property type="entry name" value="EAL domain"/>
    <property type="match status" value="1"/>
</dbReference>
<sequence>MGDADPGPHAVARDAVLDTLGTSPDALAVIDAATLAVLRVTPALEGLLDQPAATLLHRPFPALGVPAARDALHAALMAGRTQTPEHANHATVLLARGGQALSCDLHLVRLTLPGGQHAVGVTVRPTLDAARPAAPLPRLTLLETMVSTSPDALMVLNTTPGPGYLTLEYGNPAIHTLLERHHMNARRDVALTRWGFGPRDLSAIRRLRRQLARQDHDGGLYTLFLPDVREWLELTASPIRDTHGTCTHWAVDLRVVTDRHRIHDTQQRLAEANQLALRGQPLDASVNALLGGLDVWYPGWRAAVVCTDGGTGRLRVLGHTPYSLRVTLQNTDPDILRDLWRRRDPDRSGRPLVFNDLPGQLWGRLDPAVIAQLAVHSTAELALYDQSGALLGVLFAAHETPQDVPAGLPDLLTLRAPALALLLQRDAQRRQVEQLAYTDPLTGLMNRWTFSARLDHELRRAAGAGHALVLGLLDLDRFKQVNDGLGHAAGDALLGTLAVRLGELAQRHGLLALARMGGDEFAFLVGGPAQVPAITQGLRELFDQPFELNGHPLLLQGSVGWSVYPDTAQDASALHQQADAAMYSAKRGQAFAHVYSPSRQPGIQPLTLETAMRQALERREFWLVYQPQVSSSTNELYGAEALLRWTNPALGRVVPEQFIPVAELTGMMVELGIWVLHTACREAMRWPTPHLTVSVNVTSTQLQDPQFADHVRHVLQHTGLDPHRLVLEVTETGLIDNPESARMMLQGLRDEGVKISIDDFGTGYSTLHSLRTLPVDELKIDRAFIQDIGEASQRGWESRAIMRATLLLAHALDITVVAEGVEQQTQADALRTVGCDLHQGWLIAPGLDAASFGRFVRDWPVRLAARPTEAPDRPAP</sequence>
<dbReference type="RefSeq" id="WP_380103001.1">
    <property type="nucleotide sequence ID" value="NZ_JBHRZG010000024.1"/>
</dbReference>
<dbReference type="SUPFAM" id="SSF141868">
    <property type="entry name" value="EAL domain-like"/>
    <property type="match status" value="1"/>
</dbReference>
<dbReference type="InterPro" id="IPR029787">
    <property type="entry name" value="Nucleotide_cyclase"/>
</dbReference>
<evidence type="ECO:0000259" key="2">
    <source>
        <dbReference type="PROSITE" id="PS50887"/>
    </source>
</evidence>
<dbReference type="PROSITE" id="PS50887">
    <property type="entry name" value="GGDEF"/>
    <property type="match status" value="1"/>
</dbReference>
<feature type="domain" description="EAL" evidence="1">
    <location>
        <begin position="605"/>
        <end position="860"/>
    </location>
</feature>
<keyword evidence="4" id="KW-1185">Reference proteome</keyword>
<reference evidence="4" key="1">
    <citation type="journal article" date="2019" name="Int. J. Syst. Evol. Microbiol.">
        <title>The Global Catalogue of Microorganisms (GCM) 10K type strain sequencing project: providing services to taxonomists for standard genome sequencing and annotation.</title>
        <authorList>
            <consortium name="The Broad Institute Genomics Platform"/>
            <consortium name="The Broad Institute Genome Sequencing Center for Infectious Disease"/>
            <person name="Wu L."/>
            <person name="Ma J."/>
        </authorList>
    </citation>
    <scope>NUCLEOTIDE SEQUENCE [LARGE SCALE GENOMIC DNA]</scope>
    <source>
        <strain evidence="4">CCTCC AB 2017081</strain>
    </source>
</reference>
<dbReference type="Gene3D" id="3.30.450.20">
    <property type="entry name" value="PAS domain"/>
    <property type="match status" value="1"/>
</dbReference>
<evidence type="ECO:0000313" key="4">
    <source>
        <dbReference type="Proteomes" id="UP001595803"/>
    </source>
</evidence>
<dbReference type="CDD" id="cd01949">
    <property type="entry name" value="GGDEF"/>
    <property type="match status" value="1"/>
</dbReference>
<dbReference type="InterPro" id="IPR035965">
    <property type="entry name" value="PAS-like_dom_sf"/>
</dbReference>
<evidence type="ECO:0000313" key="3">
    <source>
        <dbReference type="EMBL" id="MFC3834409.1"/>
    </source>
</evidence>
<evidence type="ECO:0000259" key="1">
    <source>
        <dbReference type="PROSITE" id="PS50883"/>
    </source>
</evidence>
<organism evidence="3 4">
    <name type="scientific">Deinococcus rufus</name>
    <dbReference type="NCBI Taxonomy" id="2136097"/>
    <lineage>
        <taxon>Bacteria</taxon>
        <taxon>Thermotogati</taxon>
        <taxon>Deinococcota</taxon>
        <taxon>Deinococci</taxon>
        <taxon>Deinococcales</taxon>
        <taxon>Deinococcaceae</taxon>
        <taxon>Deinococcus</taxon>
    </lineage>
</organism>
<dbReference type="InterPro" id="IPR000160">
    <property type="entry name" value="GGDEF_dom"/>
</dbReference>
<dbReference type="SMART" id="SM00267">
    <property type="entry name" value="GGDEF"/>
    <property type="match status" value="1"/>
</dbReference>
<dbReference type="NCBIfam" id="TIGR00254">
    <property type="entry name" value="GGDEF"/>
    <property type="match status" value="1"/>
</dbReference>
<dbReference type="SMART" id="SM00052">
    <property type="entry name" value="EAL"/>
    <property type="match status" value="1"/>
</dbReference>
<dbReference type="SUPFAM" id="SSF55785">
    <property type="entry name" value="PYP-like sensor domain (PAS domain)"/>
    <property type="match status" value="1"/>
</dbReference>
<dbReference type="PANTHER" id="PTHR44757">
    <property type="entry name" value="DIGUANYLATE CYCLASE DGCP"/>
    <property type="match status" value="1"/>
</dbReference>
<accession>A0ABV7ZBJ2</accession>
<dbReference type="InterPro" id="IPR035919">
    <property type="entry name" value="EAL_sf"/>
</dbReference>
<gene>
    <name evidence="3" type="ORF">ACFOSB_16265</name>
</gene>
<dbReference type="Proteomes" id="UP001595803">
    <property type="component" value="Unassembled WGS sequence"/>
</dbReference>
<comment type="caution">
    <text evidence="3">The sequence shown here is derived from an EMBL/GenBank/DDBJ whole genome shotgun (WGS) entry which is preliminary data.</text>
</comment>
<dbReference type="CDD" id="cd01948">
    <property type="entry name" value="EAL"/>
    <property type="match status" value="1"/>
</dbReference>
<dbReference type="PROSITE" id="PS50883">
    <property type="entry name" value="EAL"/>
    <property type="match status" value="1"/>
</dbReference>
<dbReference type="Pfam" id="PF00563">
    <property type="entry name" value="EAL"/>
    <property type="match status" value="1"/>
</dbReference>
<dbReference type="PANTHER" id="PTHR44757:SF2">
    <property type="entry name" value="BIOFILM ARCHITECTURE MAINTENANCE PROTEIN MBAA"/>
    <property type="match status" value="1"/>
</dbReference>
<dbReference type="Gene3D" id="3.30.70.270">
    <property type="match status" value="1"/>
</dbReference>
<dbReference type="InterPro" id="IPR052155">
    <property type="entry name" value="Biofilm_reg_signaling"/>
</dbReference>
<dbReference type="InterPro" id="IPR001633">
    <property type="entry name" value="EAL_dom"/>
</dbReference>
<dbReference type="InterPro" id="IPR043128">
    <property type="entry name" value="Rev_trsase/Diguanyl_cyclase"/>
</dbReference>
<proteinExistence type="predicted"/>
<name>A0ABV7ZBJ2_9DEIO</name>
<dbReference type="EMBL" id="JBHRZG010000024">
    <property type="protein sequence ID" value="MFC3834409.1"/>
    <property type="molecule type" value="Genomic_DNA"/>
</dbReference>
<dbReference type="Pfam" id="PF00990">
    <property type="entry name" value="GGDEF"/>
    <property type="match status" value="1"/>
</dbReference>
<protein>
    <submittedName>
        <fullName evidence="3">EAL domain-containing protein</fullName>
    </submittedName>
</protein>
<feature type="domain" description="GGDEF" evidence="2">
    <location>
        <begin position="466"/>
        <end position="597"/>
    </location>
</feature>